<protein>
    <submittedName>
        <fullName evidence="1">DHHC zinc finger protein, putative</fullName>
    </submittedName>
</protein>
<dbReference type="PANTHER" id="PTHR45756:SF1">
    <property type="entry name" value="PROTEIN KINASE DOMAIN CONTAINING PROTEIN"/>
    <property type="match status" value="1"/>
</dbReference>
<dbReference type="InterPro" id="IPR053215">
    <property type="entry name" value="TKL_Ser/Thr_kinase"/>
</dbReference>
<dbReference type="PANTHER" id="PTHR45756">
    <property type="entry name" value="PALMITOYLTRANSFERASE"/>
    <property type="match status" value="1"/>
</dbReference>
<organism evidence="1 2">
    <name type="scientific">Tetrahymena thermophila (strain SB210)</name>
    <dbReference type="NCBI Taxonomy" id="312017"/>
    <lineage>
        <taxon>Eukaryota</taxon>
        <taxon>Sar</taxon>
        <taxon>Alveolata</taxon>
        <taxon>Ciliophora</taxon>
        <taxon>Intramacronucleata</taxon>
        <taxon>Oligohymenophorea</taxon>
        <taxon>Hymenostomatida</taxon>
        <taxon>Tetrahymenina</taxon>
        <taxon>Tetrahymenidae</taxon>
        <taxon>Tetrahymena</taxon>
    </lineage>
</organism>
<accession>W7WXV2</accession>
<dbReference type="InterPro" id="IPR009030">
    <property type="entry name" value="Growth_fac_rcpt_cys_sf"/>
</dbReference>
<dbReference type="RefSeq" id="XP_012655781.1">
    <property type="nucleotide sequence ID" value="XM_012800327.1"/>
</dbReference>
<dbReference type="GeneID" id="24440385"/>
<reference evidence="2" key="1">
    <citation type="journal article" date="2006" name="PLoS Biol.">
        <title>Macronuclear genome sequence of the ciliate Tetrahymena thermophila, a model eukaryote.</title>
        <authorList>
            <person name="Eisen J.A."/>
            <person name="Coyne R.S."/>
            <person name="Wu M."/>
            <person name="Wu D."/>
            <person name="Thiagarajan M."/>
            <person name="Wortman J.R."/>
            <person name="Badger J.H."/>
            <person name="Ren Q."/>
            <person name="Amedeo P."/>
            <person name="Jones K.M."/>
            <person name="Tallon L.J."/>
            <person name="Delcher A.L."/>
            <person name="Salzberg S.L."/>
            <person name="Silva J.C."/>
            <person name="Haas B.J."/>
            <person name="Majoros W.H."/>
            <person name="Farzad M."/>
            <person name="Carlton J.M."/>
            <person name="Smith R.K. Jr."/>
            <person name="Garg J."/>
            <person name="Pearlman R.E."/>
            <person name="Karrer K.M."/>
            <person name="Sun L."/>
            <person name="Manning G."/>
            <person name="Elde N.C."/>
            <person name="Turkewitz A.P."/>
            <person name="Asai D.J."/>
            <person name="Wilkes D.E."/>
            <person name="Wang Y."/>
            <person name="Cai H."/>
            <person name="Collins K."/>
            <person name="Stewart B.A."/>
            <person name="Lee S.R."/>
            <person name="Wilamowska K."/>
            <person name="Weinberg Z."/>
            <person name="Ruzzo W.L."/>
            <person name="Wloga D."/>
            <person name="Gaertig J."/>
            <person name="Frankel J."/>
            <person name="Tsao C.-C."/>
            <person name="Gorovsky M.A."/>
            <person name="Keeling P.J."/>
            <person name="Waller R.F."/>
            <person name="Patron N.J."/>
            <person name="Cherry J.M."/>
            <person name="Stover N.A."/>
            <person name="Krieger C.J."/>
            <person name="del Toro C."/>
            <person name="Ryder H.F."/>
            <person name="Williamson S.C."/>
            <person name="Barbeau R.A."/>
            <person name="Hamilton E.P."/>
            <person name="Orias E."/>
        </authorList>
    </citation>
    <scope>NUCLEOTIDE SEQUENCE [LARGE SCALE GENOMIC DNA]</scope>
    <source>
        <strain evidence="2">SB210</strain>
    </source>
</reference>
<dbReference type="AlphaFoldDB" id="W7WXV2"/>
<evidence type="ECO:0000313" key="1">
    <source>
        <dbReference type="EMBL" id="EWS71670.1"/>
    </source>
</evidence>
<dbReference type="EMBL" id="GG662432">
    <property type="protein sequence ID" value="EWS71670.1"/>
    <property type="molecule type" value="Genomic_DNA"/>
</dbReference>
<keyword evidence="2" id="KW-1185">Reference proteome</keyword>
<dbReference type="Proteomes" id="UP000009168">
    <property type="component" value="Unassembled WGS sequence"/>
</dbReference>
<dbReference type="InParanoid" id="W7WXV2"/>
<name>W7WXV2_TETTS</name>
<gene>
    <name evidence="1" type="ORF">TTHERM_000723053</name>
</gene>
<dbReference type="SUPFAM" id="SSF57184">
    <property type="entry name" value="Growth factor receptor domain"/>
    <property type="match status" value="1"/>
</dbReference>
<proteinExistence type="predicted"/>
<sequence length="715" mass="84788">MCVEYVYAPSTFSRYLYDQQLCIECELGYIVSKNYKSCIEFRFQLSHLQYANCKRLAQDGLCAEALDGIQLLPNNQYTMVKDQKFLERCAIVNESETECLFPRFGFILDTITKNIFKDTFKTFCALFDSQFQKCQQFQQGFYSYFQTQQGIYLGENFVNPDQISMFSHLIQCKDNYIYIERYYDKLVGCFKQEQILEKENFRCSYSYALKDDKSKCQVIIPFCQEYFEIQGKELCSKCFPFYKLHLQSCIKMSGCLIISRKNPNQCLSCNIESILINGECIMQNQRHLFSQQNLHDKRQKLLKIQQNHQNDSQNLFNYTSLGIRINQNKIIQNSYNQLFLKQRLIEFKKKQLQNEEDFQNNQIKAFSQPILLKQPSEQFDQTKMNNQCIFNNEKKCIYCIDYGSYYVNEQRNECSIRILSIYCEHQAYNIDACLSLQCQINSAINQNLIENFDLKNVMVLNYLKHLSEIFLGSENIMTDTEKEKKNKQYQFYGIDFGKQDQICVNFFYKLEKNEKIFNNYNYFECEKNIISRQDFPYLIYKCLYNNSNLEIKDISFEKCTKYNNEHSFCLECEQGFYFSSKTMKCEQNIQNCIIHSIQNTCILCQSGYNLVKGSRCEAICGISIPGSVNRFHSFFTYKNLDSDFTICKETKIPCKQFINDKCIECFEGYYIDYSSDNNCFIDSQFPDCKIVNNVFYVKKDMSYFKDYAFVKLKNV</sequence>
<evidence type="ECO:0000313" key="2">
    <source>
        <dbReference type="Proteomes" id="UP000009168"/>
    </source>
</evidence>
<dbReference type="KEGG" id="tet:TTHERM_000723053"/>